<evidence type="ECO:0000313" key="2">
    <source>
        <dbReference type="EMBL" id="VVB06685.1"/>
    </source>
</evidence>
<reference evidence="2" key="1">
    <citation type="submission" date="2019-07" db="EMBL/GenBank/DDBJ databases">
        <authorList>
            <person name="Dittberner H."/>
        </authorList>
    </citation>
    <scope>NUCLEOTIDE SEQUENCE [LARGE SCALE GENOMIC DNA]</scope>
</reference>
<comment type="caution">
    <text evidence="2">The sequence shown here is derived from an EMBL/GenBank/DDBJ whole genome shotgun (WGS) entry which is preliminary data.</text>
</comment>
<feature type="signal peptide" evidence="1">
    <location>
        <begin position="1"/>
        <end position="28"/>
    </location>
</feature>
<dbReference type="OrthoDB" id="1023977at2759"/>
<sequence length="182" mass="20462">MSRGGMGPTKSKLVAILLISSAILVVSSATVEDLVVVQCKNQCKHDLYNKKECEDRCDEKMMMKEDEQDPFCNAFCKPFSEDGQGMHQRCMTVCPRTKSLSERQQVEDSKGVLETKCNRKCSSYTEPETHKRCISECLRSIISKRIDNEAICESSCSVVQETPLIIRCTRVCHERIPGAVST</sequence>
<accession>A0A565BZ49</accession>
<keyword evidence="3" id="KW-1185">Reference proteome</keyword>
<proteinExistence type="predicted"/>
<gene>
    <name evidence="2" type="ORF">ANE_LOCUS17129</name>
</gene>
<dbReference type="Proteomes" id="UP000489600">
    <property type="component" value="Unassembled WGS sequence"/>
</dbReference>
<dbReference type="EMBL" id="CABITT030000005">
    <property type="protein sequence ID" value="VVB06685.1"/>
    <property type="molecule type" value="Genomic_DNA"/>
</dbReference>
<feature type="chain" id="PRO_5021726219" evidence="1">
    <location>
        <begin position="29"/>
        <end position="182"/>
    </location>
</feature>
<name>A0A565BZ49_9BRAS</name>
<dbReference type="AlphaFoldDB" id="A0A565BZ49"/>
<protein>
    <submittedName>
        <fullName evidence="2">Uncharacterized protein</fullName>
    </submittedName>
</protein>
<organism evidence="2 3">
    <name type="scientific">Arabis nemorensis</name>
    <dbReference type="NCBI Taxonomy" id="586526"/>
    <lineage>
        <taxon>Eukaryota</taxon>
        <taxon>Viridiplantae</taxon>
        <taxon>Streptophyta</taxon>
        <taxon>Embryophyta</taxon>
        <taxon>Tracheophyta</taxon>
        <taxon>Spermatophyta</taxon>
        <taxon>Magnoliopsida</taxon>
        <taxon>eudicotyledons</taxon>
        <taxon>Gunneridae</taxon>
        <taxon>Pentapetalae</taxon>
        <taxon>rosids</taxon>
        <taxon>malvids</taxon>
        <taxon>Brassicales</taxon>
        <taxon>Brassicaceae</taxon>
        <taxon>Arabideae</taxon>
        <taxon>Arabis</taxon>
    </lineage>
</organism>
<keyword evidence="1" id="KW-0732">Signal</keyword>
<evidence type="ECO:0000256" key="1">
    <source>
        <dbReference type="SAM" id="SignalP"/>
    </source>
</evidence>
<evidence type="ECO:0000313" key="3">
    <source>
        <dbReference type="Proteomes" id="UP000489600"/>
    </source>
</evidence>